<dbReference type="Proteomes" id="UP000675920">
    <property type="component" value="Unplaced"/>
</dbReference>
<feature type="domain" description="HTH lysR-type" evidence="5">
    <location>
        <begin position="6"/>
        <end position="63"/>
    </location>
</feature>
<dbReference type="OrthoDB" id="8557381at2"/>
<dbReference type="InterPro" id="IPR000847">
    <property type="entry name" value="LysR_HTH_N"/>
</dbReference>
<dbReference type="InterPro" id="IPR005119">
    <property type="entry name" value="LysR_subst-bd"/>
</dbReference>
<reference evidence="7" key="3">
    <citation type="submission" date="2025-08" db="UniProtKB">
        <authorList>
            <consortium name="RefSeq"/>
        </authorList>
    </citation>
    <scope>IDENTIFICATION</scope>
</reference>
<evidence type="ECO:0000313" key="6">
    <source>
        <dbReference type="Proteomes" id="UP000675920"/>
    </source>
</evidence>
<dbReference type="PANTHER" id="PTHR30118">
    <property type="entry name" value="HTH-TYPE TRANSCRIPTIONAL REGULATOR LEUO-RELATED"/>
    <property type="match status" value="1"/>
</dbReference>
<organism evidence="6 7">
    <name type="scientific">Derxia gummosa DSM 723</name>
    <dbReference type="NCBI Taxonomy" id="1121388"/>
    <lineage>
        <taxon>Bacteria</taxon>
        <taxon>Pseudomonadati</taxon>
        <taxon>Pseudomonadota</taxon>
        <taxon>Betaproteobacteria</taxon>
        <taxon>Burkholderiales</taxon>
        <taxon>Alcaligenaceae</taxon>
        <taxon>Derxia</taxon>
    </lineage>
</organism>
<dbReference type="PANTHER" id="PTHR30118:SF6">
    <property type="entry name" value="HTH-TYPE TRANSCRIPTIONAL REGULATOR LEUO"/>
    <property type="match status" value="1"/>
</dbReference>
<evidence type="ECO:0000256" key="4">
    <source>
        <dbReference type="ARBA" id="ARBA00023163"/>
    </source>
</evidence>
<dbReference type="Gene3D" id="3.40.190.10">
    <property type="entry name" value="Periplasmic binding protein-like II"/>
    <property type="match status" value="2"/>
</dbReference>
<keyword evidence="3" id="KW-0238">DNA-binding</keyword>
<sequence length="303" mass="34147">MNFKRLDLNLLVALDALLHERNVTRAAEKLHLTQSTMSGALARLRDYFGDELLQASGRRMVLTPLATTLAAPVRDVLLRIDATIARRPDFDPATAERRFRIAASDYMVTVLLAPAMREAARIAPGIAFDFQTVDAGVSEALTRGEVDMVVMPAHYLPPEHPSETLFVDHYSCVFWMGNTRIGDRLDLDEYLALGHVITRIRNTPVSMFDQQLMERGGHVRRIELAVESFALLPQLVVGTDRVATVQDRLARHYARMLPLRVLPAPFDGPQLEEAMQWHRYQDGDPGMQWLRGLLREAARRTAA</sequence>
<dbReference type="GO" id="GO:0003700">
    <property type="term" value="F:DNA-binding transcription factor activity"/>
    <property type="evidence" value="ECO:0007669"/>
    <property type="project" value="InterPro"/>
</dbReference>
<protein>
    <submittedName>
        <fullName evidence="7">LysR family transcriptional regulator</fullName>
    </submittedName>
</protein>
<keyword evidence="2" id="KW-0805">Transcription regulation</keyword>
<dbReference type="RefSeq" id="WP_028311712.1">
    <property type="nucleotide sequence ID" value="NZ_AXWS01000013.1"/>
</dbReference>
<name>A0A8B6X4K1_9BURK</name>
<dbReference type="Gene3D" id="1.10.10.10">
    <property type="entry name" value="Winged helix-like DNA-binding domain superfamily/Winged helix DNA-binding domain"/>
    <property type="match status" value="1"/>
</dbReference>
<dbReference type="Pfam" id="PF00126">
    <property type="entry name" value="HTH_1"/>
    <property type="match status" value="1"/>
</dbReference>
<dbReference type="SUPFAM" id="SSF46785">
    <property type="entry name" value="Winged helix' DNA-binding domain"/>
    <property type="match status" value="1"/>
</dbReference>
<dbReference type="InterPro" id="IPR036388">
    <property type="entry name" value="WH-like_DNA-bd_sf"/>
</dbReference>
<comment type="similarity">
    <text evidence="1">Belongs to the LysR transcriptional regulatory family.</text>
</comment>
<proteinExistence type="inferred from homology"/>
<dbReference type="PRINTS" id="PR00039">
    <property type="entry name" value="HTHLYSR"/>
</dbReference>
<dbReference type="GO" id="GO:0003677">
    <property type="term" value="F:DNA binding"/>
    <property type="evidence" value="ECO:0007669"/>
    <property type="project" value="UniProtKB-KW"/>
</dbReference>
<reference evidence="7" key="1">
    <citation type="journal article" date="1993" name="Annu. Rev. Microbiol.">
        <title>Molecular biology of the LysR family of transcriptional regulators.</title>
        <authorList>
            <person name="Schell M.A."/>
        </authorList>
    </citation>
    <scope>NUCLEOTIDE SEQUENCE</scope>
</reference>
<dbReference type="AlphaFoldDB" id="A0A8B6X4K1"/>
<evidence type="ECO:0000259" key="5">
    <source>
        <dbReference type="PROSITE" id="PS50931"/>
    </source>
</evidence>
<evidence type="ECO:0000256" key="3">
    <source>
        <dbReference type="ARBA" id="ARBA00023125"/>
    </source>
</evidence>
<dbReference type="Pfam" id="PF03466">
    <property type="entry name" value="LysR_substrate"/>
    <property type="match status" value="1"/>
</dbReference>
<dbReference type="InterPro" id="IPR050389">
    <property type="entry name" value="LysR-type_TF"/>
</dbReference>
<accession>A0A8B6X4K1</accession>
<evidence type="ECO:0000256" key="2">
    <source>
        <dbReference type="ARBA" id="ARBA00023015"/>
    </source>
</evidence>
<reference evidence="7" key="2">
    <citation type="journal article" date="2008" name="Microbiology">
        <title>Structure and function of the LysR-type transcriptional regulator (LTTR) family proteins.</title>
        <authorList>
            <person name="Maddocks S.E."/>
            <person name="Oyston P.C.F."/>
        </authorList>
    </citation>
    <scope>NUCLEOTIDE SEQUENCE</scope>
</reference>
<dbReference type="PROSITE" id="PS50931">
    <property type="entry name" value="HTH_LYSR"/>
    <property type="match status" value="1"/>
</dbReference>
<evidence type="ECO:0000256" key="1">
    <source>
        <dbReference type="ARBA" id="ARBA00009437"/>
    </source>
</evidence>
<keyword evidence="6" id="KW-1185">Reference proteome</keyword>
<evidence type="ECO:0000313" key="7">
    <source>
        <dbReference type="RefSeq" id="WP_028311712.1"/>
    </source>
</evidence>
<keyword evidence="4" id="KW-0804">Transcription</keyword>
<dbReference type="SUPFAM" id="SSF53850">
    <property type="entry name" value="Periplasmic binding protein-like II"/>
    <property type="match status" value="1"/>
</dbReference>
<dbReference type="InterPro" id="IPR036390">
    <property type="entry name" value="WH_DNA-bd_sf"/>
</dbReference>